<dbReference type="InterPro" id="IPR052206">
    <property type="entry name" value="Retinol_saturase"/>
</dbReference>
<dbReference type="PANTHER" id="PTHR46091">
    <property type="entry name" value="BLR7054 PROTEIN"/>
    <property type="match status" value="1"/>
</dbReference>
<dbReference type="PANTHER" id="PTHR46091:SF3">
    <property type="entry name" value="AMINE OXIDASE DOMAIN-CONTAINING PROTEIN"/>
    <property type="match status" value="1"/>
</dbReference>
<evidence type="ECO:0000256" key="3">
    <source>
        <dbReference type="ARBA" id="ARBA00022827"/>
    </source>
</evidence>
<evidence type="ECO:0000256" key="2">
    <source>
        <dbReference type="ARBA" id="ARBA00022729"/>
    </source>
</evidence>
<dbReference type="InterPro" id="IPR036188">
    <property type="entry name" value="FAD/NAD-bd_sf"/>
</dbReference>
<dbReference type="Pfam" id="PF13450">
    <property type="entry name" value="NAD_binding_8"/>
    <property type="match status" value="1"/>
</dbReference>
<evidence type="ECO:0000313" key="7">
    <source>
        <dbReference type="Proteomes" id="UP001210231"/>
    </source>
</evidence>
<keyword evidence="7" id="KW-1185">Reference proteome</keyword>
<dbReference type="RefSeq" id="WP_407031538.1">
    <property type="nucleotide sequence ID" value="NZ_JAQGEF010000011.1"/>
</dbReference>
<dbReference type="Proteomes" id="UP001210231">
    <property type="component" value="Unassembled WGS sequence"/>
</dbReference>
<keyword evidence="2" id="KW-0732">Signal</keyword>
<keyword evidence="5" id="KW-0520">NAD</keyword>
<evidence type="ECO:0000256" key="4">
    <source>
        <dbReference type="ARBA" id="ARBA00022857"/>
    </source>
</evidence>
<comment type="caution">
    <text evidence="6">The sequence shown here is derived from an EMBL/GenBank/DDBJ whole genome shotgun (WGS) entry which is preliminary data.</text>
</comment>
<protein>
    <submittedName>
        <fullName evidence="6">NAD(P)/FAD-dependent oxidoreductase</fullName>
    </submittedName>
</protein>
<keyword evidence="3" id="KW-0274">FAD</keyword>
<sequence length="519" mass="59018">MFEQDKKYDVVIVGSGLGGLVSAVILAKEGKRVCVVEKNQQFGGNLQTFARDKTIFDTGVHYIGALEAGQNLNKYFSYLGIMDDLNLSRMNNDAYDVISFGDDALEYPHAQGYENFTRQLLRYFPDEEVAIRSYCQKIQEICDAFPLYNLNIGEGHPNDILSINAKQYFEELTQNEKLRAVLVGSNFLYAGLPDKTPLYVHALSVNSYIQSAWRCVNGGSQITKQLLKQLKKYGGEAYKRQEITGFKTEENKVVSAFTKDGNEYKADLFISNIEPKTTLNMVGAEKFRKSFYSRIQSIEVLPAAFSIYIVFEPETVKYLNYNNYHFKDSKRVWDANDYTEASWPEAFMLSMNVSEQDQEWAESMTGITYLHFSEFEKWQASRNTVASPSERGDEYEAYKLSRQERFLEQVIARYPQIKGNIKSVYTSTPLSYRDYIGGHNGNLYGYVKDSSNPLKSFISPKTKLDNLYLTGQSINMHGVLGVTIAAVLTCSEIVGKKYLLDKINAEIVAKETLFNNEPV</sequence>
<dbReference type="Gene3D" id="3.50.50.60">
    <property type="entry name" value="FAD/NAD(P)-binding domain"/>
    <property type="match status" value="2"/>
</dbReference>
<evidence type="ECO:0000256" key="1">
    <source>
        <dbReference type="ARBA" id="ARBA00022630"/>
    </source>
</evidence>
<name>A0ABT4UK42_9BACT</name>
<gene>
    <name evidence="6" type="ORF">O3P16_10375</name>
</gene>
<proteinExistence type="predicted"/>
<dbReference type="EMBL" id="JAQGEF010000011">
    <property type="protein sequence ID" value="MDA3615213.1"/>
    <property type="molecule type" value="Genomic_DNA"/>
</dbReference>
<keyword evidence="1" id="KW-0285">Flavoprotein</keyword>
<accession>A0ABT4UK42</accession>
<organism evidence="6 7">
    <name type="scientific">Polluticaenibacter yanchengensis</name>
    <dbReference type="NCBI Taxonomy" id="3014562"/>
    <lineage>
        <taxon>Bacteria</taxon>
        <taxon>Pseudomonadati</taxon>
        <taxon>Bacteroidota</taxon>
        <taxon>Chitinophagia</taxon>
        <taxon>Chitinophagales</taxon>
        <taxon>Chitinophagaceae</taxon>
        <taxon>Polluticaenibacter</taxon>
    </lineage>
</organism>
<dbReference type="SUPFAM" id="SSF51905">
    <property type="entry name" value="FAD/NAD(P)-binding domain"/>
    <property type="match status" value="1"/>
</dbReference>
<evidence type="ECO:0000256" key="5">
    <source>
        <dbReference type="ARBA" id="ARBA00023027"/>
    </source>
</evidence>
<evidence type="ECO:0000313" key="6">
    <source>
        <dbReference type="EMBL" id="MDA3615213.1"/>
    </source>
</evidence>
<keyword evidence="4" id="KW-0521">NADP</keyword>
<reference evidence="6 7" key="1">
    <citation type="submission" date="2022-12" db="EMBL/GenBank/DDBJ databases">
        <title>Chitinophagaceae gen. sp. nov., a new member of the family Chitinophagaceae, isolated from soil in a chemical factory.</title>
        <authorList>
            <person name="Ke Z."/>
        </authorList>
    </citation>
    <scope>NUCLEOTIDE SEQUENCE [LARGE SCALE GENOMIC DNA]</scope>
    <source>
        <strain evidence="6 7">LY-5</strain>
    </source>
</reference>